<keyword evidence="4 5" id="KW-0472">Membrane</keyword>
<protein>
    <submittedName>
        <fullName evidence="6">Solute carrier family 39 member 2</fullName>
    </submittedName>
</protein>
<reference evidence="6" key="1">
    <citation type="submission" date="2025-08" db="UniProtKB">
        <authorList>
            <consortium name="Ensembl"/>
        </authorList>
    </citation>
    <scope>IDENTIFICATION</scope>
</reference>
<organism evidence="6 7">
    <name type="scientific">Sphenodon punctatus</name>
    <name type="common">Tuatara</name>
    <name type="synonym">Hatteria punctata</name>
    <dbReference type="NCBI Taxonomy" id="8508"/>
    <lineage>
        <taxon>Eukaryota</taxon>
        <taxon>Metazoa</taxon>
        <taxon>Chordata</taxon>
        <taxon>Craniata</taxon>
        <taxon>Vertebrata</taxon>
        <taxon>Euteleostomi</taxon>
        <taxon>Lepidosauria</taxon>
        <taxon>Sphenodontia</taxon>
        <taxon>Sphenodontidae</taxon>
        <taxon>Sphenodon</taxon>
    </lineage>
</organism>
<keyword evidence="3 5" id="KW-1133">Transmembrane helix</keyword>
<dbReference type="Proteomes" id="UP000694392">
    <property type="component" value="Unplaced"/>
</dbReference>
<evidence type="ECO:0000313" key="6">
    <source>
        <dbReference type="Ensembl" id="ENSSPUP00000010942.1"/>
    </source>
</evidence>
<evidence type="ECO:0000256" key="2">
    <source>
        <dbReference type="ARBA" id="ARBA00022692"/>
    </source>
</evidence>
<dbReference type="AlphaFoldDB" id="A0A8D0GN12"/>
<sequence length="304" mass="32441">MEELLVVKIGCLVGILVLTLVCGLIPARVKWFQINAATGRHRRILSFIGCFAAGVFLGACIMHMVADALADIQAEMSKRLHQDGSGKNLTGKQNGSCSGNADSDGEDYPFGELIISLGFFLVFLIESAVLNCCPGATHSHGDPESEEEHKDLPASHSSFRALVLFISLSFHSVFEGLAIGVQRDDTGVVQLCLAVLIHKGIVVFSLALKLVQSGTSTFWRLLYLVFFALMSPVGIAIGIGVSLSNSEGSSLAQAVLEGVAAGTFLYVTFLEILPYELRSPGSPLAKFFFIGLGFAVMAVIAIWA</sequence>
<feature type="transmembrane region" description="Helical" evidence="5">
    <location>
        <begin position="284"/>
        <end position="303"/>
    </location>
</feature>
<comment type="subcellular location">
    <subcellularLocation>
        <location evidence="1">Membrane</location>
        <topology evidence="1">Multi-pass membrane protein</topology>
    </subcellularLocation>
</comment>
<dbReference type="Ensembl" id="ENSSPUT00000011668.1">
    <property type="protein sequence ID" value="ENSSPUP00000010942.1"/>
    <property type="gene ID" value="ENSSPUG00000008415.1"/>
</dbReference>
<dbReference type="GO" id="GO:0070574">
    <property type="term" value="P:cadmium ion transmembrane transport"/>
    <property type="evidence" value="ECO:0007669"/>
    <property type="project" value="Ensembl"/>
</dbReference>
<dbReference type="PANTHER" id="PTHR11040:SF120">
    <property type="entry name" value="ZINC TRANSPORTER ZIP2"/>
    <property type="match status" value="1"/>
</dbReference>
<evidence type="ECO:0000256" key="1">
    <source>
        <dbReference type="ARBA" id="ARBA00004141"/>
    </source>
</evidence>
<feature type="transmembrane region" description="Helical" evidence="5">
    <location>
        <begin position="113"/>
        <end position="133"/>
    </location>
</feature>
<feature type="transmembrane region" description="Helical" evidence="5">
    <location>
        <begin position="45"/>
        <end position="66"/>
    </location>
</feature>
<proteinExistence type="predicted"/>
<dbReference type="GO" id="GO:0005886">
    <property type="term" value="C:plasma membrane"/>
    <property type="evidence" value="ECO:0007669"/>
    <property type="project" value="Ensembl"/>
</dbReference>
<reference evidence="6" key="2">
    <citation type="submission" date="2025-09" db="UniProtKB">
        <authorList>
            <consortium name="Ensembl"/>
        </authorList>
    </citation>
    <scope>IDENTIFICATION</scope>
</reference>
<dbReference type="Pfam" id="PF02535">
    <property type="entry name" value="Zip"/>
    <property type="match status" value="1"/>
</dbReference>
<feature type="transmembrane region" description="Helical" evidence="5">
    <location>
        <begin position="187"/>
        <end position="208"/>
    </location>
</feature>
<dbReference type="GeneTree" id="ENSGT00940000160962"/>
<dbReference type="OMA" id="EEWGGTH"/>
<dbReference type="GO" id="GO:0005385">
    <property type="term" value="F:zinc ion transmembrane transporter activity"/>
    <property type="evidence" value="ECO:0007669"/>
    <property type="project" value="Ensembl"/>
</dbReference>
<keyword evidence="2 5" id="KW-0812">Transmembrane</keyword>
<feature type="transmembrane region" description="Helical" evidence="5">
    <location>
        <begin position="220"/>
        <end position="239"/>
    </location>
</feature>
<accession>A0A8D0GN12</accession>
<gene>
    <name evidence="6" type="primary">SLC39A2</name>
</gene>
<keyword evidence="7" id="KW-1185">Reference proteome</keyword>
<dbReference type="InterPro" id="IPR003689">
    <property type="entry name" value="ZIP"/>
</dbReference>
<dbReference type="PANTHER" id="PTHR11040">
    <property type="entry name" value="ZINC/IRON TRANSPORTER"/>
    <property type="match status" value="1"/>
</dbReference>
<feature type="transmembrane region" description="Helical" evidence="5">
    <location>
        <begin position="251"/>
        <end position="272"/>
    </location>
</feature>
<evidence type="ECO:0000256" key="3">
    <source>
        <dbReference type="ARBA" id="ARBA00022989"/>
    </source>
</evidence>
<feature type="transmembrane region" description="Helical" evidence="5">
    <location>
        <begin position="6"/>
        <end position="25"/>
    </location>
</feature>
<name>A0A8D0GN12_SPHPU</name>
<dbReference type="GO" id="GO:0036464">
    <property type="term" value="C:cytoplasmic ribonucleoprotein granule"/>
    <property type="evidence" value="ECO:0007669"/>
    <property type="project" value="Ensembl"/>
</dbReference>
<evidence type="ECO:0000256" key="4">
    <source>
        <dbReference type="ARBA" id="ARBA00023136"/>
    </source>
</evidence>
<feature type="transmembrane region" description="Helical" evidence="5">
    <location>
        <begin position="159"/>
        <end position="181"/>
    </location>
</feature>
<evidence type="ECO:0000313" key="7">
    <source>
        <dbReference type="Proteomes" id="UP000694392"/>
    </source>
</evidence>
<dbReference type="GO" id="GO:0031410">
    <property type="term" value="C:cytoplasmic vesicle"/>
    <property type="evidence" value="ECO:0007669"/>
    <property type="project" value="Ensembl"/>
</dbReference>
<evidence type="ECO:0000256" key="5">
    <source>
        <dbReference type="SAM" id="Phobius"/>
    </source>
</evidence>